<dbReference type="RefSeq" id="WP_092627500.1">
    <property type="nucleotide sequence ID" value="NZ_FNFM01000004.1"/>
</dbReference>
<sequence length="288" mass="31737">MNESTDEITLDAAGVPLSGLLAEPTHTEPRGVVVALHGAGMRAGYFHGHSYPGQSLLETGTRLGWTVLALDRPGYGSSAHRLPRGQELDEQAATLRAGLKDFTDRYSSGAGLFLLGHSFGGKLVLTVAGNGGEQELLGVDVSGCGHQYAVSPDEISDLHDRRRWWLNWGKLGFYPPGTFRHSESIVTPVPCREIDVAKRWPDIFPTIAARIRVPVRLTFAEQEKWWLHGDESTTALEELFRSTTVKVERQPNAGHNISLGWAARSYHLRAISFAEECLVRRTVAFARK</sequence>
<protein>
    <submittedName>
        <fullName evidence="2">Alpha/beta hydrolase family protein</fullName>
    </submittedName>
</protein>
<dbReference type="EMBL" id="FNFM01000004">
    <property type="protein sequence ID" value="SDK12205.1"/>
    <property type="molecule type" value="Genomic_DNA"/>
</dbReference>
<evidence type="ECO:0000313" key="2">
    <source>
        <dbReference type="EMBL" id="SDK12205.1"/>
    </source>
</evidence>
<evidence type="ECO:0000259" key="1">
    <source>
        <dbReference type="Pfam" id="PF12697"/>
    </source>
</evidence>
<dbReference type="Gene3D" id="3.40.50.1820">
    <property type="entry name" value="alpha/beta hydrolase"/>
    <property type="match status" value="1"/>
</dbReference>
<organism evidence="2 3">
    <name type="scientific">Actinopolyspora mzabensis</name>
    <dbReference type="NCBI Taxonomy" id="995066"/>
    <lineage>
        <taxon>Bacteria</taxon>
        <taxon>Bacillati</taxon>
        <taxon>Actinomycetota</taxon>
        <taxon>Actinomycetes</taxon>
        <taxon>Actinopolysporales</taxon>
        <taxon>Actinopolysporaceae</taxon>
        <taxon>Actinopolyspora</taxon>
    </lineage>
</organism>
<dbReference type="OrthoDB" id="4276066at2"/>
<dbReference type="Proteomes" id="UP000199213">
    <property type="component" value="Unassembled WGS sequence"/>
</dbReference>
<feature type="domain" description="AB hydrolase-1" evidence="1">
    <location>
        <begin position="33"/>
        <end position="255"/>
    </location>
</feature>
<evidence type="ECO:0000313" key="3">
    <source>
        <dbReference type="Proteomes" id="UP000199213"/>
    </source>
</evidence>
<dbReference type="InterPro" id="IPR029058">
    <property type="entry name" value="AB_hydrolase_fold"/>
</dbReference>
<dbReference type="SUPFAM" id="SSF53474">
    <property type="entry name" value="alpha/beta-Hydrolases"/>
    <property type="match status" value="1"/>
</dbReference>
<reference evidence="3" key="1">
    <citation type="submission" date="2016-10" db="EMBL/GenBank/DDBJ databases">
        <authorList>
            <person name="Varghese N."/>
            <person name="Submissions S."/>
        </authorList>
    </citation>
    <scope>NUCLEOTIDE SEQUENCE [LARGE SCALE GENOMIC DNA]</scope>
    <source>
        <strain evidence="3">DSM 45460</strain>
    </source>
</reference>
<accession>A0A1G8ZCR8</accession>
<dbReference type="InterPro" id="IPR000073">
    <property type="entry name" value="AB_hydrolase_1"/>
</dbReference>
<dbReference type="Pfam" id="PF12697">
    <property type="entry name" value="Abhydrolase_6"/>
    <property type="match status" value="1"/>
</dbReference>
<name>A0A1G8ZCR8_ACTMZ</name>
<dbReference type="AlphaFoldDB" id="A0A1G8ZCR8"/>
<keyword evidence="3" id="KW-1185">Reference proteome</keyword>
<proteinExistence type="predicted"/>
<gene>
    <name evidence="2" type="ORF">SAMN04487820_104342</name>
</gene>
<dbReference type="GO" id="GO:0016787">
    <property type="term" value="F:hydrolase activity"/>
    <property type="evidence" value="ECO:0007669"/>
    <property type="project" value="UniProtKB-KW"/>
</dbReference>
<keyword evidence="2" id="KW-0378">Hydrolase</keyword>